<dbReference type="EMBL" id="JAEVHI010000001">
    <property type="protein sequence ID" value="KAG5303289.1"/>
    <property type="molecule type" value="Genomic_DNA"/>
</dbReference>
<protein>
    <submittedName>
        <fullName evidence="1">Uncharacterized protein</fullName>
    </submittedName>
</protein>
<name>A0A8H8D6Z2_AJECA</name>
<reference evidence="1 2" key="1">
    <citation type="submission" date="2021-01" db="EMBL/GenBank/DDBJ databases">
        <title>Chromosome-level genome assembly of a human fungal pathogen reveals clustering of transcriptionally co-regulated genes.</title>
        <authorList>
            <person name="Voorhies M."/>
            <person name="Cohen S."/>
            <person name="Shea T.P."/>
            <person name="Petrus S."/>
            <person name="Munoz J.F."/>
            <person name="Poplawski S."/>
            <person name="Goldman W.E."/>
            <person name="Michael T."/>
            <person name="Cuomo C.A."/>
            <person name="Sil A."/>
            <person name="Beyhan S."/>
        </authorList>
    </citation>
    <scope>NUCLEOTIDE SEQUENCE [LARGE SCALE GENOMIC DNA]</scope>
    <source>
        <strain evidence="1 2">G184AR</strain>
    </source>
</reference>
<comment type="caution">
    <text evidence="1">The sequence shown here is derived from an EMBL/GenBank/DDBJ whole genome shotgun (WGS) entry which is preliminary data.</text>
</comment>
<accession>A0A8H8D6Z2</accession>
<dbReference type="VEuPathDB" id="FungiDB:I7I52_01242"/>
<gene>
    <name evidence="1" type="ORF">I7I52_01242</name>
</gene>
<dbReference type="Proteomes" id="UP000670092">
    <property type="component" value="Unassembled WGS sequence"/>
</dbReference>
<sequence>MKSGEWRQPRNVNIFSSTEDVRIIEITMLYISQHLPIHKDENFLGVFGWLAALFAHLIYGFPSHGWVTDLSVPSLCGRVQTHQLLKPFASTRKRFGDPPMPIQQGIYNATILHDITQSTAMFPILSHCPDTQAIL</sequence>
<proteinExistence type="predicted"/>
<evidence type="ECO:0000313" key="2">
    <source>
        <dbReference type="Proteomes" id="UP000670092"/>
    </source>
</evidence>
<organism evidence="1 2">
    <name type="scientific">Ajellomyces capsulatus</name>
    <name type="common">Darling's disease fungus</name>
    <name type="synonym">Histoplasma capsulatum</name>
    <dbReference type="NCBI Taxonomy" id="5037"/>
    <lineage>
        <taxon>Eukaryota</taxon>
        <taxon>Fungi</taxon>
        <taxon>Dikarya</taxon>
        <taxon>Ascomycota</taxon>
        <taxon>Pezizomycotina</taxon>
        <taxon>Eurotiomycetes</taxon>
        <taxon>Eurotiomycetidae</taxon>
        <taxon>Onygenales</taxon>
        <taxon>Ajellomycetaceae</taxon>
        <taxon>Histoplasma</taxon>
    </lineage>
</organism>
<evidence type="ECO:0000313" key="1">
    <source>
        <dbReference type="EMBL" id="KAG5303289.1"/>
    </source>
</evidence>
<dbReference type="AlphaFoldDB" id="A0A8H8D6Z2"/>